<feature type="chain" id="PRO_5003839534" evidence="1">
    <location>
        <begin position="17"/>
        <end position="176"/>
    </location>
</feature>
<accession>K0RXR5</accession>
<gene>
    <name evidence="2" type="ORF">THAOC_22752</name>
</gene>
<proteinExistence type="predicted"/>
<dbReference type="OrthoDB" id="41474at2759"/>
<protein>
    <submittedName>
        <fullName evidence="2">Uncharacterized protein</fullName>
    </submittedName>
</protein>
<keyword evidence="1" id="KW-0732">Signal</keyword>
<dbReference type="OMA" id="GWGMPES"/>
<feature type="signal peptide" evidence="1">
    <location>
        <begin position="1"/>
        <end position="16"/>
    </location>
</feature>
<evidence type="ECO:0000256" key="1">
    <source>
        <dbReference type="SAM" id="SignalP"/>
    </source>
</evidence>
<dbReference type="eggNOG" id="ENOG502S9PY">
    <property type="taxonomic scope" value="Eukaryota"/>
</dbReference>
<dbReference type="EMBL" id="AGNL01029009">
    <property type="protein sequence ID" value="EJK57229.1"/>
    <property type="molecule type" value="Genomic_DNA"/>
</dbReference>
<comment type="caution">
    <text evidence="2">The sequence shown here is derived from an EMBL/GenBank/DDBJ whole genome shotgun (WGS) entry which is preliminary data.</text>
</comment>
<evidence type="ECO:0000313" key="2">
    <source>
        <dbReference type="EMBL" id="EJK57229.1"/>
    </source>
</evidence>
<organism evidence="2 3">
    <name type="scientific">Thalassiosira oceanica</name>
    <name type="common">Marine diatom</name>
    <dbReference type="NCBI Taxonomy" id="159749"/>
    <lineage>
        <taxon>Eukaryota</taxon>
        <taxon>Sar</taxon>
        <taxon>Stramenopiles</taxon>
        <taxon>Ochrophyta</taxon>
        <taxon>Bacillariophyta</taxon>
        <taxon>Coscinodiscophyceae</taxon>
        <taxon>Thalassiosirophycidae</taxon>
        <taxon>Thalassiosirales</taxon>
        <taxon>Thalassiosiraceae</taxon>
        <taxon>Thalassiosira</taxon>
    </lineage>
</organism>
<dbReference type="AlphaFoldDB" id="K0RXR5"/>
<reference evidence="2 3" key="1">
    <citation type="journal article" date="2012" name="Genome Biol.">
        <title>Genome and low-iron response of an oceanic diatom adapted to chronic iron limitation.</title>
        <authorList>
            <person name="Lommer M."/>
            <person name="Specht M."/>
            <person name="Roy A.S."/>
            <person name="Kraemer L."/>
            <person name="Andreson R."/>
            <person name="Gutowska M.A."/>
            <person name="Wolf J."/>
            <person name="Bergner S.V."/>
            <person name="Schilhabel M.B."/>
            <person name="Klostermeier U.C."/>
            <person name="Beiko R.G."/>
            <person name="Rosenstiel P."/>
            <person name="Hippler M."/>
            <person name="Laroche J."/>
        </authorList>
    </citation>
    <scope>NUCLEOTIDE SEQUENCE [LARGE SCALE GENOMIC DNA]</scope>
    <source>
        <strain evidence="2 3">CCMP1005</strain>
    </source>
</reference>
<dbReference type="Proteomes" id="UP000266841">
    <property type="component" value="Unassembled WGS sequence"/>
</dbReference>
<name>K0RXR5_THAOC</name>
<evidence type="ECO:0000313" key="3">
    <source>
        <dbReference type="Proteomes" id="UP000266841"/>
    </source>
</evidence>
<keyword evidence="3" id="KW-1185">Reference proteome</keyword>
<sequence>MRSSVLFAVTLAQATAFAPPSSERVSTALRFFGAKKAAGAKSSPLAVLVCVTPTYPTKALLRALYGEEEALAMVKILPQALAFNKDYMAPSLDGFSDAFGLEESKEMVMRNPGLLGVEPKDAVTVTSSTMQLSYIVSFTRPLGNAGLAGIGSLLLIPVIEGTLGLQRGELIGSLLN</sequence>